<dbReference type="EMBL" id="ML170251">
    <property type="protein sequence ID" value="TDL16131.1"/>
    <property type="molecule type" value="Genomic_DNA"/>
</dbReference>
<sequence length="143" mass="14791">MLPTLVLMLVCLLVLAVLVLVALMVPVLALPLLTAMVVVAVVLALEVDGLARRCCCVAISTSPRIVVRLHTTPSVIKTRVQPYIVALSLAIAISPVGCCAGASACVVLSLQVAACALPGAVEEAMVVAKVEVEVEVEVEVTRP</sequence>
<dbReference type="AlphaFoldDB" id="A0A4Y7PMA9"/>
<gene>
    <name evidence="1" type="ORF">BD410DRAFT_808384</name>
</gene>
<organism evidence="1 2">
    <name type="scientific">Rickenella mellea</name>
    <dbReference type="NCBI Taxonomy" id="50990"/>
    <lineage>
        <taxon>Eukaryota</taxon>
        <taxon>Fungi</taxon>
        <taxon>Dikarya</taxon>
        <taxon>Basidiomycota</taxon>
        <taxon>Agaricomycotina</taxon>
        <taxon>Agaricomycetes</taxon>
        <taxon>Hymenochaetales</taxon>
        <taxon>Rickenellaceae</taxon>
        <taxon>Rickenella</taxon>
    </lineage>
</organism>
<proteinExistence type="predicted"/>
<protein>
    <submittedName>
        <fullName evidence="1">Uncharacterized protein</fullName>
    </submittedName>
</protein>
<name>A0A4Y7PMA9_9AGAM</name>
<reference evidence="1 2" key="1">
    <citation type="submission" date="2018-06" db="EMBL/GenBank/DDBJ databases">
        <title>A transcriptomic atlas of mushroom development highlights an independent origin of complex multicellularity.</title>
        <authorList>
            <consortium name="DOE Joint Genome Institute"/>
            <person name="Krizsan K."/>
            <person name="Almasi E."/>
            <person name="Merenyi Z."/>
            <person name="Sahu N."/>
            <person name="Viragh M."/>
            <person name="Koszo T."/>
            <person name="Mondo S."/>
            <person name="Kiss B."/>
            <person name="Balint B."/>
            <person name="Kues U."/>
            <person name="Barry K."/>
            <person name="Hegedus J.C."/>
            <person name="Henrissat B."/>
            <person name="Johnson J."/>
            <person name="Lipzen A."/>
            <person name="Ohm R."/>
            <person name="Nagy I."/>
            <person name="Pangilinan J."/>
            <person name="Yan J."/>
            <person name="Xiong Y."/>
            <person name="Grigoriev I.V."/>
            <person name="Hibbett D.S."/>
            <person name="Nagy L.G."/>
        </authorList>
    </citation>
    <scope>NUCLEOTIDE SEQUENCE [LARGE SCALE GENOMIC DNA]</scope>
    <source>
        <strain evidence="1 2">SZMC22713</strain>
    </source>
</reference>
<accession>A0A4Y7PMA9</accession>
<evidence type="ECO:0000313" key="1">
    <source>
        <dbReference type="EMBL" id="TDL16131.1"/>
    </source>
</evidence>
<dbReference type="Proteomes" id="UP000294933">
    <property type="component" value="Unassembled WGS sequence"/>
</dbReference>
<keyword evidence="2" id="KW-1185">Reference proteome</keyword>
<dbReference type="VEuPathDB" id="FungiDB:BD410DRAFT_808384"/>
<evidence type="ECO:0000313" key="2">
    <source>
        <dbReference type="Proteomes" id="UP000294933"/>
    </source>
</evidence>